<keyword evidence="3" id="KW-1185">Reference proteome</keyword>
<evidence type="ECO:0000313" key="3">
    <source>
        <dbReference type="Proteomes" id="UP000237481"/>
    </source>
</evidence>
<dbReference type="Gene3D" id="3.30.9.10">
    <property type="entry name" value="D-Amino Acid Oxidase, subunit A, domain 2"/>
    <property type="match status" value="1"/>
</dbReference>
<dbReference type="EMBL" id="PKSG01000897">
    <property type="protein sequence ID" value="POR32123.1"/>
    <property type="molecule type" value="Genomic_DNA"/>
</dbReference>
<name>A0A2S4KPL8_9HYPO</name>
<dbReference type="Pfam" id="PF01266">
    <property type="entry name" value="DAO"/>
    <property type="match status" value="1"/>
</dbReference>
<dbReference type="Gene3D" id="3.50.50.60">
    <property type="entry name" value="FAD/NAD(P)-binding domain"/>
    <property type="match status" value="1"/>
</dbReference>
<sequence>MADLKSIAVVGAGIYGQSLAVALRKRGHSVTVFDQHKYDETGYEPSDFRAEHETMFHYQRLSLESREAWMSINEKDGCGLIVPCGMLRVQPTEMLGALEKETLADMPRYGLRDTQFVNPEERKRAASLGWMPTLSSSPFWTTLGTRLSKRW</sequence>
<evidence type="ECO:0000259" key="1">
    <source>
        <dbReference type="Pfam" id="PF01266"/>
    </source>
</evidence>
<evidence type="ECO:0000313" key="2">
    <source>
        <dbReference type="EMBL" id="POR32123.1"/>
    </source>
</evidence>
<comment type="caution">
    <text evidence="2">The sequence shown here is derived from an EMBL/GenBank/DDBJ whole genome shotgun (WGS) entry which is preliminary data.</text>
</comment>
<dbReference type="SUPFAM" id="SSF51905">
    <property type="entry name" value="FAD/NAD(P)-binding domain"/>
    <property type="match status" value="1"/>
</dbReference>
<proteinExistence type="predicted"/>
<reference evidence="2 3" key="1">
    <citation type="submission" date="2018-01" db="EMBL/GenBank/DDBJ databases">
        <title>Harnessing the power of phylogenomics to disentangle the directionality and signatures of interkingdom host jumping in the parasitic fungal genus Tolypocladium.</title>
        <authorList>
            <person name="Quandt C.A."/>
            <person name="Patterson W."/>
            <person name="Spatafora J.W."/>
        </authorList>
    </citation>
    <scope>NUCLEOTIDE SEQUENCE [LARGE SCALE GENOMIC DNA]</scope>
    <source>
        <strain evidence="2 3">NRBC 100945</strain>
    </source>
</reference>
<gene>
    <name evidence="2" type="ORF">TPAR_07664</name>
</gene>
<accession>A0A2S4KPL8</accession>
<dbReference type="AlphaFoldDB" id="A0A2S4KPL8"/>
<dbReference type="InterPro" id="IPR006076">
    <property type="entry name" value="FAD-dep_OxRdtase"/>
</dbReference>
<feature type="domain" description="FAD dependent oxidoreductase" evidence="1">
    <location>
        <begin position="7"/>
        <end position="123"/>
    </location>
</feature>
<dbReference type="OrthoDB" id="2219495at2759"/>
<protein>
    <submittedName>
        <fullName evidence="2">FAD dependent oxidoreductase</fullName>
    </submittedName>
</protein>
<dbReference type="Proteomes" id="UP000237481">
    <property type="component" value="Unassembled WGS sequence"/>
</dbReference>
<dbReference type="STRING" id="94208.A0A2S4KPL8"/>
<organism evidence="2 3">
    <name type="scientific">Tolypocladium paradoxum</name>
    <dbReference type="NCBI Taxonomy" id="94208"/>
    <lineage>
        <taxon>Eukaryota</taxon>
        <taxon>Fungi</taxon>
        <taxon>Dikarya</taxon>
        <taxon>Ascomycota</taxon>
        <taxon>Pezizomycotina</taxon>
        <taxon>Sordariomycetes</taxon>
        <taxon>Hypocreomycetidae</taxon>
        <taxon>Hypocreales</taxon>
        <taxon>Ophiocordycipitaceae</taxon>
        <taxon>Tolypocladium</taxon>
    </lineage>
</organism>
<dbReference type="InterPro" id="IPR036188">
    <property type="entry name" value="FAD/NAD-bd_sf"/>
</dbReference>